<dbReference type="Proteomes" id="UP000827976">
    <property type="component" value="Chromosome 3"/>
</dbReference>
<proteinExistence type="predicted"/>
<name>A0ACB7WKL3_DIOAL</name>
<evidence type="ECO:0000313" key="2">
    <source>
        <dbReference type="Proteomes" id="UP000827976"/>
    </source>
</evidence>
<comment type="caution">
    <text evidence="1">The sequence shown here is derived from an EMBL/GenBank/DDBJ whole genome shotgun (WGS) entry which is preliminary data.</text>
</comment>
<keyword evidence="2" id="KW-1185">Reference proteome</keyword>
<organism evidence="1 2">
    <name type="scientific">Dioscorea alata</name>
    <name type="common">Purple yam</name>
    <dbReference type="NCBI Taxonomy" id="55571"/>
    <lineage>
        <taxon>Eukaryota</taxon>
        <taxon>Viridiplantae</taxon>
        <taxon>Streptophyta</taxon>
        <taxon>Embryophyta</taxon>
        <taxon>Tracheophyta</taxon>
        <taxon>Spermatophyta</taxon>
        <taxon>Magnoliopsida</taxon>
        <taxon>Liliopsida</taxon>
        <taxon>Dioscoreales</taxon>
        <taxon>Dioscoreaceae</taxon>
        <taxon>Dioscorea</taxon>
    </lineage>
</organism>
<accession>A0ACB7WKL3</accession>
<gene>
    <name evidence="1" type="ORF">IHE45_03G037000</name>
</gene>
<dbReference type="EMBL" id="CM037013">
    <property type="protein sequence ID" value="KAH7688483.1"/>
    <property type="molecule type" value="Genomic_DNA"/>
</dbReference>
<reference evidence="2" key="1">
    <citation type="journal article" date="2022" name="Nat. Commun.">
        <title>Chromosome evolution and the genetic basis of agronomically important traits in greater yam.</title>
        <authorList>
            <person name="Bredeson J.V."/>
            <person name="Lyons J.B."/>
            <person name="Oniyinde I.O."/>
            <person name="Okereke N.R."/>
            <person name="Kolade O."/>
            <person name="Nnabue I."/>
            <person name="Nwadili C.O."/>
            <person name="Hribova E."/>
            <person name="Parker M."/>
            <person name="Nwogha J."/>
            <person name="Shu S."/>
            <person name="Carlson J."/>
            <person name="Kariba R."/>
            <person name="Muthemba S."/>
            <person name="Knop K."/>
            <person name="Barton G.J."/>
            <person name="Sherwood A.V."/>
            <person name="Lopez-Montes A."/>
            <person name="Asiedu R."/>
            <person name="Jamnadass R."/>
            <person name="Muchugi A."/>
            <person name="Goodstein D."/>
            <person name="Egesi C.N."/>
            <person name="Featherston J."/>
            <person name="Asfaw A."/>
            <person name="Simpson G.G."/>
            <person name="Dolezel J."/>
            <person name="Hendre P.S."/>
            <person name="Van Deynze A."/>
            <person name="Kumar P.L."/>
            <person name="Obidiegwu J.E."/>
            <person name="Bhattacharjee R."/>
            <person name="Rokhsar D.S."/>
        </authorList>
    </citation>
    <scope>NUCLEOTIDE SEQUENCE [LARGE SCALE GENOMIC DNA]</scope>
    <source>
        <strain evidence="2">cv. TDa95/00328</strain>
    </source>
</reference>
<sequence length="175" mass="18822">MLPLPLSTSKQPLPHQFSLRSMLPVLLPWLLDPPSFDYFHTITNVSALYRHRSATVATPTIQMPSPTLSSLVIATPPVVASTLPTPTLTLPSFILIDQPSPASTLLTQSPTLPPLAATNEPVITPYTLNVDIDIISPCSRFGLSPIVASNPPAFAAPTRSVRSNRFTGFWLKAGS</sequence>
<protein>
    <submittedName>
        <fullName evidence="1">Uncharacterized protein</fullName>
    </submittedName>
</protein>
<evidence type="ECO:0000313" key="1">
    <source>
        <dbReference type="EMBL" id="KAH7688483.1"/>
    </source>
</evidence>